<evidence type="ECO:0000313" key="3">
    <source>
        <dbReference type="Proteomes" id="UP001585080"/>
    </source>
</evidence>
<evidence type="ECO:0000259" key="1">
    <source>
        <dbReference type="Pfam" id="PF04149"/>
    </source>
</evidence>
<sequence>MPAFPAAYELAPRAAWFKSSYSDGTGQNCLEAAPLPHPTTPSIAIRDSKSPTGPALLLPSSAWAAFVAYLGQEGR</sequence>
<keyword evidence="3" id="KW-1185">Reference proteome</keyword>
<reference evidence="2 3" key="1">
    <citation type="submission" date="2024-01" db="EMBL/GenBank/DDBJ databases">
        <title>Genome mining of biosynthetic gene clusters to explore secondary metabolites of Streptomyces sp.</title>
        <authorList>
            <person name="Baig A."/>
            <person name="Ajitkumar Shintre N."/>
            <person name="Kumar H."/>
            <person name="Anbarasu A."/>
            <person name="Ramaiah S."/>
        </authorList>
    </citation>
    <scope>NUCLEOTIDE SEQUENCE [LARGE SCALE GENOMIC DNA]</scope>
    <source>
        <strain evidence="2 3">A57</strain>
    </source>
</reference>
<dbReference type="EMBL" id="JAYMRP010000053">
    <property type="protein sequence ID" value="MFB8777781.1"/>
    <property type="molecule type" value="Genomic_DNA"/>
</dbReference>
<name>A0ABV5ELW2_9ACTN</name>
<evidence type="ECO:0000313" key="2">
    <source>
        <dbReference type="EMBL" id="MFB8777781.1"/>
    </source>
</evidence>
<organism evidence="2 3">
    <name type="scientific">Streptomyces broussonetiae</name>
    <dbReference type="NCBI Taxonomy" id="2686304"/>
    <lineage>
        <taxon>Bacteria</taxon>
        <taxon>Bacillati</taxon>
        <taxon>Actinomycetota</taxon>
        <taxon>Actinomycetes</taxon>
        <taxon>Kitasatosporales</taxon>
        <taxon>Streptomycetaceae</taxon>
        <taxon>Streptomyces</taxon>
    </lineage>
</organism>
<comment type="caution">
    <text evidence="2">The sequence shown here is derived from an EMBL/GenBank/DDBJ whole genome shotgun (WGS) entry which is preliminary data.</text>
</comment>
<dbReference type="Pfam" id="PF04149">
    <property type="entry name" value="DUF397"/>
    <property type="match status" value="1"/>
</dbReference>
<accession>A0ABV5ELW2</accession>
<feature type="domain" description="DUF397" evidence="1">
    <location>
        <begin position="14"/>
        <end position="69"/>
    </location>
</feature>
<proteinExistence type="predicted"/>
<protein>
    <submittedName>
        <fullName evidence="2">DUF397 domain-containing protein</fullName>
    </submittedName>
</protein>
<dbReference type="InterPro" id="IPR007278">
    <property type="entry name" value="DUF397"/>
</dbReference>
<dbReference type="RefSeq" id="WP_376736220.1">
    <property type="nucleotide sequence ID" value="NZ_JAYMRP010000053.1"/>
</dbReference>
<gene>
    <name evidence="2" type="ORF">VSS16_34590</name>
</gene>
<dbReference type="Proteomes" id="UP001585080">
    <property type="component" value="Unassembled WGS sequence"/>
</dbReference>